<dbReference type="EMBL" id="LGYO01000042">
    <property type="protein sequence ID" value="KNZ40840.1"/>
    <property type="molecule type" value="Genomic_DNA"/>
</dbReference>
<dbReference type="Pfam" id="PF12704">
    <property type="entry name" value="MacB_PCD"/>
    <property type="match status" value="1"/>
</dbReference>
<evidence type="ECO:0000256" key="1">
    <source>
        <dbReference type="ARBA" id="ARBA00004651"/>
    </source>
</evidence>
<feature type="domain" description="ABC3 transporter permease C-terminal" evidence="8">
    <location>
        <begin position="249"/>
        <end position="372"/>
    </location>
</feature>
<proteinExistence type="inferred from homology"/>
<gene>
    <name evidence="10" type="ORF">AKG39_15395</name>
</gene>
<reference evidence="11" key="1">
    <citation type="submission" date="2015-07" db="EMBL/GenBank/DDBJ databases">
        <title>Draft genome sequence of Acetobacterium bakii DSM 8293, a potential psychrophilic chemical producer through syngas fermentation.</title>
        <authorList>
            <person name="Song Y."/>
            <person name="Hwang S."/>
            <person name="Cho B.-K."/>
        </authorList>
    </citation>
    <scope>NUCLEOTIDE SEQUENCE [LARGE SCALE GENOMIC DNA]</scope>
    <source>
        <strain evidence="11">DSM 8239</strain>
    </source>
</reference>
<feature type="transmembrane region" description="Helical" evidence="7">
    <location>
        <begin position="584"/>
        <end position="606"/>
    </location>
</feature>
<evidence type="ECO:0000256" key="3">
    <source>
        <dbReference type="ARBA" id="ARBA00022692"/>
    </source>
</evidence>
<evidence type="ECO:0000256" key="6">
    <source>
        <dbReference type="ARBA" id="ARBA00038076"/>
    </source>
</evidence>
<evidence type="ECO:0000259" key="9">
    <source>
        <dbReference type="Pfam" id="PF12704"/>
    </source>
</evidence>
<keyword evidence="3 7" id="KW-0812">Transmembrane</keyword>
<evidence type="ECO:0000313" key="10">
    <source>
        <dbReference type="EMBL" id="KNZ40840.1"/>
    </source>
</evidence>
<feature type="transmembrane region" description="Helical" evidence="7">
    <location>
        <begin position="336"/>
        <end position="359"/>
    </location>
</feature>
<keyword evidence="4 7" id="KW-1133">Transmembrane helix</keyword>
<feature type="transmembrane region" description="Helical" evidence="7">
    <location>
        <begin position="618"/>
        <end position="637"/>
    </location>
</feature>
<comment type="similarity">
    <text evidence="6">Belongs to the ABC-4 integral membrane protein family.</text>
</comment>
<evidence type="ECO:0000313" key="11">
    <source>
        <dbReference type="Proteomes" id="UP000036873"/>
    </source>
</evidence>
<feature type="domain" description="MacB-like periplasmic core" evidence="9">
    <location>
        <begin position="21"/>
        <end position="209"/>
    </location>
</feature>
<sequence length="655" mass="71110">MKNYLDLAPKYLSGHKNKTRLTVLSVVMAVALVVGIFSMLDALVTFEKAQVLKSEGNYHVLIRNPTQNEIDTIASRIDVENSGILKDLGGGTINEVTCALGYMDGAFAGNLNIVLAEGEAPKNDHEIMLEKWYLDQLALHIGDTVNIALSDGIAADYVISGVINDWGATKAASIPFVFMSKETAEGLSAVTSQYFVLFKEGVNIQHTESVIAAGLNITEDRVGYNEGLLALMLQTKNNRVLTFYLIGAVLFGLVLVTGIVMIYNTFNISVLDRVRQFGLLRCIGASKKQIKRIVRRESLILSLKAIPFGVLAGMLIAFVCSGILKIYNPHLFGDISIFSFSAIGIGAGVLIGLLTVFIASMLPAKKASKVSPVNAVTGSESVKISGRQKQGILTRLFSVEIAMGINNAVSKKRTLILMTSSIAISIILFLGFSVLVNPTFMGMKTDKPYTPDLTLTSDLGMTSELSEKLSQLEGVEVLGHPTEYLIDLQLSDKNDEQTVSKVGAVIDETITLHDKRQMNAEADNAFMTIAVFIYGFVAVIALISILNMLNTMNTSIAARSKYLAMLRAVGMSDKQLNKMVLAQSITYSLTGCILGCVLGVLLQKILLDFLLADWSFPLYQVVGITVICIMTGTLAVMRPLKKIRKTIISEMITSL</sequence>
<name>A0A0L6TZ67_9FIRM</name>
<feature type="transmembrane region" description="Helical" evidence="7">
    <location>
        <begin position="241"/>
        <end position="266"/>
    </location>
</feature>
<dbReference type="STRING" id="52689.AKG39_15395"/>
<dbReference type="Proteomes" id="UP000036873">
    <property type="component" value="Unassembled WGS sequence"/>
</dbReference>
<feature type="transmembrane region" description="Helical" evidence="7">
    <location>
        <begin position="299"/>
        <end position="324"/>
    </location>
</feature>
<dbReference type="Pfam" id="PF02687">
    <property type="entry name" value="FtsX"/>
    <property type="match status" value="2"/>
</dbReference>
<evidence type="ECO:0000256" key="2">
    <source>
        <dbReference type="ARBA" id="ARBA00022475"/>
    </source>
</evidence>
<dbReference type="OrthoDB" id="9793166at2"/>
<feature type="transmembrane region" description="Helical" evidence="7">
    <location>
        <begin position="415"/>
        <end position="436"/>
    </location>
</feature>
<dbReference type="RefSeq" id="WP_050741296.1">
    <property type="nucleotide sequence ID" value="NZ_LGYO01000042.1"/>
</dbReference>
<keyword evidence="2" id="KW-1003">Cell membrane</keyword>
<evidence type="ECO:0000256" key="5">
    <source>
        <dbReference type="ARBA" id="ARBA00023136"/>
    </source>
</evidence>
<comment type="subcellular location">
    <subcellularLocation>
        <location evidence="1">Cell membrane</location>
        <topology evidence="1">Multi-pass membrane protein</topology>
    </subcellularLocation>
</comment>
<keyword evidence="5 7" id="KW-0472">Membrane</keyword>
<keyword evidence="11" id="KW-1185">Reference proteome</keyword>
<dbReference type="InterPro" id="IPR025857">
    <property type="entry name" value="MacB_PCD"/>
</dbReference>
<dbReference type="InterPro" id="IPR050250">
    <property type="entry name" value="Macrolide_Exporter_MacB"/>
</dbReference>
<evidence type="ECO:0000259" key="8">
    <source>
        <dbReference type="Pfam" id="PF02687"/>
    </source>
</evidence>
<feature type="transmembrane region" description="Helical" evidence="7">
    <location>
        <begin position="525"/>
        <end position="549"/>
    </location>
</feature>
<feature type="domain" description="ABC3 transporter permease C-terminal" evidence="8">
    <location>
        <begin position="536"/>
        <end position="645"/>
    </location>
</feature>
<dbReference type="PANTHER" id="PTHR30572:SF4">
    <property type="entry name" value="ABC TRANSPORTER PERMEASE YTRF"/>
    <property type="match status" value="1"/>
</dbReference>
<feature type="transmembrane region" description="Helical" evidence="7">
    <location>
        <begin position="21"/>
        <end position="40"/>
    </location>
</feature>
<protein>
    <recommendedName>
        <fullName evidence="12">ABC transporter permease</fullName>
    </recommendedName>
</protein>
<dbReference type="GO" id="GO:0005886">
    <property type="term" value="C:plasma membrane"/>
    <property type="evidence" value="ECO:0007669"/>
    <property type="project" value="UniProtKB-SubCell"/>
</dbReference>
<evidence type="ECO:0000256" key="7">
    <source>
        <dbReference type="SAM" id="Phobius"/>
    </source>
</evidence>
<evidence type="ECO:0008006" key="12">
    <source>
        <dbReference type="Google" id="ProtNLM"/>
    </source>
</evidence>
<organism evidence="10 11">
    <name type="scientific">Acetobacterium bakii</name>
    <dbReference type="NCBI Taxonomy" id="52689"/>
    <lineage>
        <taxon>Bacteria</taxon>
        <taxon>Bacillati</taxon>
        <taxon>Bacillota</taxon>
        <taxon>Clostridia</taxon>
        <taxon>Eubacteriales</taxon>
        <taxon>Eubacteriaceae</taxon>
        <taxon>Acetobacterium</taxon>
    </lineage>
</organism>
<evidence type="ECO:0000256" key="4">
    <source>
        <dbReference type="ARBA" id="ARBA00022989"/>
    </source>
</evidence>
<comment type="caution">
    <text evidence="10">The sequence shown here is derived from an EMBL/GenBank/DDBJ whole genome shotgun (WGS) entry which is preliminary data.</text>
</comment>
<dbReference type="InterPro" id="IPR003838">
    <property type="entry name" value="ABC3_permease_C"/>
</dbReference>
<dbReference type="PANTHER" id="PTHR30572">
    <property type="entry name" value="MEMBRANE COMPONENT OF TRANSPORTER-RELATED"/>
    <property type="match status" value="1"/>
</dbReference>
<accession>A0A0L6TZ67</accession>
<dbReference type="AlphaFoldDB" id="A0A0L6TZ67"/>
<dbReference type="GO" id="GO:0022857">
    <property type="term" value="F:transmembrane transporter activity"/>
    <property type="evidence" value="ECO:0007669"/>
    <property type="project" value="TreeGrafter"/>
</dbReference>